<evidence type="ECO:0000256" key="7">
    <source>
        <dbReference type="ARBA" id="ARBA00022840"/>
    </source>
</evidence>
<keyword evidence="17" id="KW-1185">Reference proteome</keyword>
<proteinExistence type="inferred from homology"/>
<feature type="compositionally biased region" description="Low complexity" evidence="13">
    <location>
        <begin position="599"/>
        <end position="616"/>
    </location>
</feature>
<reference evidence="16" key="1">
    <citation type="journal article" date="2020" name="Stud. Mycol.">
        <title>101 Dothideomycetes genomes: a test case for predicting lifestyles and emergence of pathogens.</title>
        <authorList>
            <person name="Haridas S."/>
            <person name="Albert R."/>
            <person name="Binder M."/>
            <person name="Bloem J."/>
            <person name="Labutti K."/>
            <person name="Salamov A."/>
            <person name="Andreopoulos B."/>
            <person name="Baker S."/>
            <person name="Barry K."/>
            <person name="Bills G."/>
            <person name="Bluhm B."/>
            <person name="Cannon C."/>
            <person name="Castanera R."/>
            <person name="Culley D."/>
            <person name="Daum C."/>
            <person name="Ezra D."/>
            <person name="Gonzalez J."/>
            <person name="Henrissat B."/>
            <person name="Kuo A."/>
            <person name="Liang C."/>
            <person name="Lipzen A."/>
            <person name="Lutzoni F."/>
            <person name="Magnuson J."/>
            <person name="Mondo S."/>
            <person name="Nolan M."/>
            <person name="Ohm R."/>
            <person name="Pangilinan J."/>
            <person name="Park H.-J."/>
            <person name="Ramirez L."/>
            <person name="Alfaro M."/>
            <person name="Sun H."/>
            <person name="Tritt A."/>
            <person name="Yoshinaga Y."/>
            <person name="Zwiers L.-H."/>
            <person name="Turgeon B."/>
            <person name="Goodwin S."/>
            <person name="Spatafora J."/>
            <person name="Crous P."/>
            <person name="Grigoriev I."/>
        </authorList>
    </citation>
    <scope>NUCLEOTIDE SEQUENCE</scope>
    <source>
        <strain evidence="16">CBS 262.69</strain>
    </source>
</reference>
<evidence type="ECO:0000256" key="2">
    <source>
        <dbReference type="ARBA" id="ARBA00007448"/>
    </source>
</evidence>
<dbReference type="Gene3D" id="3.40.50.300">
    <property type="entry name" value="P-loop containing nucleotide triphosphate hydrolases"/>
    <property type="match status" value="1"/>
</dbReference>
<evidence type="ECO:0000259" key="14">
    <source>
        <dbReference type="SMART" id="SM00382"/>
    </source>
</evidence>
<keyword evidence="10" id="KW-0472">Membrane</keyword>
<dbReference type="CDD" id="cd19510">
    <property type="entry name" value="RecA-like_BCS1"/>
    <property type="match status" value="1"/>
</dbReference>
<keyword evidence="4 12" id="KW-0547">Nucleotide-binding</keyword>
<keyword evidence="3" id="KW-0812">Transmembrane</keyword>
<keyword evidence="8" id="KW-1133">Transmembrane helix</keyword>
<feature type="compositionally biased region" description="Basic and acidic residues" evidence="13">
    <location>
        <begin position="477"/>
        <end position="492"/>
    </location>
</feature>
<keyword evidence="6" id="KW-0378">Hydrolase</keyword>
<keyword evidence="9" id="KW-0496">Mitochondrion</keyword>
<evidence type="ECO:0000256" key="5">
    <source>
        <dbReference type="ARBA" id="ARBA00022792"/>
    </source>
</evidence>
<evidence type="ECO:0000256" key="4">
    <source>
        <dbReference type="ARBA" id="ARBA00022741"/>
    </source>
</evidence>
<evidence type="ECO:0000256" key="10">
    <source>
        <dbReference type="ARBA" id="ARBA00023136"/>
    </source>
</evidence>
<dbReference type="InterPro" id="IPR014851">
    <property type="entry name" value="BCS1_N"/>
</dbReference>
<evidence type="ECO:0000256" key="8">
    <source>
        <dbReference type="ARBA" id="ARBA00022989"/>
    </source>
</evidence>
<evidence type="ECO:0000256" key="3">
    <source>
        <dbReference type="ARBA" id="ARBA00022692"/>
    </source>
</evidence>
<dbReference type="SMART" id="SM00382">
    <property type="entry name" value="AAA"/>
    <property type="match status" value="1"/>
</dbReference>
<evidence type="ECO:0000256" key="11">
    <source>
        <dbReference type="ARBA" id="ARBA00048778"/>
    </source>
</evidence>
<feature type="region of interest" description="Disordered" evidence="13">
    <location>
        <begin position="455"/>
        <end position="492"/>
    </location>
</feature>
<dbReference type="InterPro" id="IPR050747">
    <property type="entry name" value="Mitochondrial_chaperone_BCS1"/>
</dbReference>
<feature type="compositionally biased region" description="Low complexity" evidence="13">
    <location>
        <begin position="466"/>
        <end position="476"/>
    </location>
</feature>
<dbReference type="Pfam" id="PF00004">
    <property type="entry name" value="AAA"/>
    <property type="match status" value="1"/>
</dbReference>
<dbReference type="InterPro" id="IPR003593">
    <property type="entry name" value="AAA+_ATPase"/>
</dbReference>
<evidence type="ECO:0000256" key="1">
    <source>
        <dbReference type="ARBA" id="ARBA00004434"/>
    </source>
</evidence>
<dbReference type="OrthoDB" id="10251412at2759"/>
<evidence type="ECO:0000313" key="17">
    <source>
        <dbReference type="Proteomes" id="UP000799640"/>
    </source>
</evidence>
<organism evidence="16 17">
    <name type="scientific">Trichodelitschia bisporula</name>
    <dbReference type="NCBI Taxonomy" id="703511"/>
    <lineage>
        <taxon>Eukaryota</taxon>
        <taxon>Fungi</taxon>
        <taxon>Dikarya</taxon>
        <taxon>Ascomycota</taxon>
        <taxon>Pezizomycotina</taxon>
        <taxon>Dothideomycetes</taxon>
        <taxon>Dothideomycetes incertae sedis</taxon>
        <taxon>Phaeotrichales</taxon>
        <taxon>Phaeotrichaceae</taxon>
        <taxon>Trichodelitschia</taxon>
    </lineage>
</organism>
<dbReference type="PANTHER" id="PTHR23070">
    <property type="entry name" value="BCS1 AAA-TYPE ATPASE"/>
    <property type="match status" value="1"/>
</dbReference>
<comment type="similarity">
    <text evidence="2">Belongs to the AAA ATPase family. BCS1 subfamily.</text>
</comment>
<dbReference type="GO" id="GO:0005743">
    <property type="term" value="C:mitochondrial inner membrane"/>
    <property type="evidence" value="ECO:0007669"/>
    <property type="project" value="UniProtKB-SubCell"/>
</dbReference>
<dbReference type="EMBL" id="ML996692">
    <property type="protein sequence ID" value="KAF2401783.1"/>
    <property type="molecule type" value="Genomic_DNA"/>
</dbReference>
<dbReference type="Pfam" id="PF08740">
    <property type="entry name" value="BCS1_N"/>
    <property type="match status" value="1"/>
</dbReference>
<feature type="domain" description="BCS1 N-terminal" evidence="15">
    <location>
        <begin position="60"/>
        <end position="264"/>
    </location>
</feature>
<evidence type="ECO:0000256" key="9">
    <source>
        <dbReference type="ARBA" id="ARBA00023128"/>
    </source>
</evidence>
<evidence type="ECO:0000259" key="15">
    <source>
        <dbReference type="SMART" id="SM01024"/>
    </source>
</evidence>
<evidence type="ECO:0000256" key="6">
    <source>
        <dbReference type="ARBA" id="ARBA00022801"/>
    </source>
</evidence>
<dbReference type="GO" id="GO:0016887">
    <property type="term" value="F:ATP hydrolysis activity"/>
    <property type="evidence" value="ECO:0007669"/>
    <property type="project" value="InterPro"/>
</dbReference>
<evidence type="ECO:0000256" key="13">
    <source>
        <dbReference type="SAM" id="MobiDB-lite"/>
    </source>
</evidence>
<protein>
    <recommendedName>
        <fullName evidence="18">P-loop containing nucleoside triphosphate hydrolase protein</fullName>
    </recommendedName>
</protein>
<keyword evidence="5" id="KW-0999">Mitochondrion inner membrane</keyword>
<evidence type="ECO:0000313" key="16">
    <source>
        <dbReference type="EMBL" id="KAF2401783.1"/>
    </source>
</evidence>
<sequence length="641" mass="70780">MATPPPPSQVGSALLQGNHMPGITSDAMPLHPLRSGYNLAMYIVKNVLGLDPSIVINLSIALAAITTFGRYIKNYVHRFLVQTIISQVHIHEDDALYQYVMKWMTDRHLERKVFRSVKANTMAKVTVEDDEAAFAAMTKTKLDMDKPISYRTMIGRSPIRFQPHSMSHIFIHRRNIFIFRHGVRSIPVTGHPLMAMGPRGNAFRNSGEITIEVLSRSLAPIKALLEEAQTYFLDKAIHTTTIFRGTGGMWMRISSRPSRGIDTVILEKAKKQALLRDINEYLHPNTRRWYANQGIPYRRGYLFSGPPGTGKTSLTSAIAGVFGLDIYYLSLLDQFVTEELFVRLFSTVPSRCIVLLEDIDSAGLKREKPNKRRKDYQGQQRITLSGLLNAIDGVSSSEGRILVMTTNHPEALDPALIRPGRIDMHVAFALPHRPEMEEMFCRMYRGLTDKAEERSKALTGTAVATSEDGAAEPEAASESKGKAEAEAEAEKKASHIPALCGFRPAPPPPSSEELQALAVAFAQALPEGKLSLAAIQGYLLKHKGDPREASKNAGAWWESEEADRIAKEEEEARAEAEEKKAAQRSEANGKEKKDGDEGVNGVSEGSGSETSDDASAIDSINFRNPGMFPIPIPRTADMAMG</sequence>
<evidence type="ECO:0000256" key="12">
    <source>
        <dbReference type="RuleBase" id="RU003651"/>
    </source>
</evidence>
<dbReference type="GO" id="GO:0005524">
    <property type="term" value="F:ATP binding"/>
    <property type="evidence" value="ECO:0007669"/>
    <property type="project" value="UniProtKB-KW"/>
</dbReference>
<feature type="compositionally biased region" description="Basic and acidic residues" evidence="13">
    <location>
        <begin position="573"/>
        <end position="596"/>
    </location>
</feature>
<accession>A0A6G1I0E1</accession>
<dbReference type="Proteomes" id="UP000799640">
    <property type="component" value="Unassembled WGS sequence"/>
</dbReference>
<dbReference type="SUPFAM" id="SSF52540">
    <property type="entry name" value="P-loop containing nucleoside triphosphate hydrolases"/>
    <property type="match status" value="1"/>
</dbReference>
<dbReference type="InterPro" id="IPR027417">
    <property type="entry name" value="P-loop_NTPase"/>
</dbReference>
<comment type="subcellular location">
    <subcellularLocation>
        <location evidence="1">Mitochondrion inner membrane</location>
        <topology evidence="1">Single-pass membrane protein</topology>
    </subcellularLocation>
</comment>
<comment type="catalytic activity">
    <reaction evidence="11">
        <text>ATP + H2O = ADP + phosphate + H(+)</text>
        <dbReference type="Rhea" id="RHEA:13065"/>
        <dbReference type="ChEBI" id="CHEBI:15377"/>
        <dbReference type="ChEBI" id="CHEBI:15378"/>
        <dbReference type="ChEBI" id="CHEBI:30616"/>
        <dbReference type="ChEBI" id="CHEBI:43474"/>
        <dbReference type="ChEBI" id="CHEBI:456216"/>
    </reaction>
    <physiologicalReaction direction="left-to-right" evidence="11">
        <dbReference type="Rhea" id="RHEA:13066"/>
    </physiologicalReaction>
</comment>
<name>A0A6G1I0E1_9PEZI</name>
<dbReference type="Pfam" id="PF25426">
    <property type="entry name" value="AAA_lid_BCS1"/>
    <property type="match status" value="1"/>
</dbReference>
<feature type="domain" description="AAA+ ATPase" evidence="14">
    <location>
        <begin position="297"/>
        <end position="432"/>
    </location>
</feature>
<keyword evidence="7 12" id="KW-0067">ATP-binding</keyword>
<dbReference type="PROSITE" id="PS00674">
    <property type="entry name" value="AAA"/>
    <property type="match status" value="1"/>
</dbReference>
<dbReference type="InterPro" id="IPR003960">
    <property type="entry name" value="ATPase_AAA_CS"/>
</dbReference>
<dbReference type="AlphaFoldDB" id="A0A6G1I0E1"/>
<feature type="region of interest" description="Disordered" evidence="13">
    <location>
        <begin position="544"/>
        <end position="641"/>
    </location>
</feature>
<evidence type="ECO:0008006" key="18">
    <source>
        <dbReference type="Google" id="ProtNLM"/>
    </source>
</evidence>
<dbReference type="InterPro" id="IPR057495">
    <property type="entry name" value="AAA_lid_BCS1"/>
</dbReference>
<dbReference type="InterPro" id="IPR003959">
    <property type="entry name" value="ATPase_AAA_core"/>
</dbReference>
<dbReference type="SMART" id="SM01024">
    <property type="entry name" value="BCS1_N"/>
    <property type="match status" value="1"/>
</dbReference>
<gene>
    <name evidence="16" type="ORF">EJ06DRAFT_528941</name>
</gene>